<accession>A0ABD3BJL3</accession>
<gene>
    <name evidence="1" type="ORF">CASFOL_037946</name>
</gene>
<keyword evidence="2" id="KW-1185">Reference proteome</keyword>
<dbReference type="Proteomes" id="UP001632038">
    <property type="component" value="Unassembled WGS sequence"/>
</dbReference>
<name>A0ABD3BJL3_9LAMI</name>
<protein>
    <submittedName>
        <fullName evidence="1">Uncharacterized protein</fullName>
    </submittedName>
</protein>
<sequence length="66" mass="7802">MGSKLGYAYDFRLKKLEKDEISCRFASEKRDGVKTFIFQFTTNFILKIRRPEEEEDVGNNLIISHK</sequence>
<comment type="caution">
    <text evidence="1">The sequence shown here is derived from an EMBL/GenBank/DDBJ whole genome shotgun (WGS) entry which is preliminary data.</text>
</comment>
<reference evidence="2" key="1">
    <citation type="journal article" date="2024" name="IScience">
        <title>Strigolactones Initiate the Formation of Haustorium-like Structures in Castilleja.</title>
        <authorList>
            <person name="Buerger M."/>
            <person name="Peterson D."/>
            <person name="Chory J."/>
        </authorList>
    </citation>
    <scope>NUCLEOTIDE SEQUENCE [LARGE SCALE GENOMIC DNA]</scope>
</reference>
<evidence type="ECO:0000313" key="1">
    <source>
        <dbReference type="EMBL" id="KAL3617625.1"/>
    </source>
</evidence>
<dbReference type="EMBL" id="JAVIJP010000081">
    <property type="protein sequence ID" value="KAL3617625.1"/>
    <property type="molecule type" value="Genomic_DNA"/>
</dbReference>
<evidence type="ECO:0000313" key="2">
    <source>
        <dbReference type="Proteomes" id="UP001632038"/>
    </source>
</evidence>
<organism evidence="1 2">
    <name type="scientific">Castilleja foliolosa</name>
    <dbReference type="NCBI Taxonomy" id="1961234"/>
    <lineage>
        <taxon>Eukaryota</taxon>
        <taxon>Viridiplantae</taxon>
        <taxon>Streptophyta</taxon>
        <taxon>Embryophyta</taxon>
        <taxon>Tracheophyta</taxon>
        <taxon>Spermatophyta</taxon>
        <taxon>Magnoliopsida</taxon>
        <taxon>eudicotyledons</taxon>
        <taxon>Gunneridae</taxon>
        <taxon>Pentapetalae</taxon>
        <taxon>asterids</taxon>
        <taxon>lamiids</taxon>
        <taxon>Lamiales</taxon>
        <taxon>Orobanchaceae</taxon>
        <taxon>Pedicularideae</taxon>
        <taxon>Castillejinae</taxon>
        <taxon>Castilleja</taxon>
    </lineage>
</organism>
<dbReference type="AlphaFoldDB" id="A0ABD3BJL3"/>
<proteinExistence type="predicted"/>